<sequence>MPDYTFASVPKHSSNAGRATGKKSYIVFFALRTSQNMNGMKKEYA</sequence>
<proteinExistence type="predicted"/>
<comment type="caution">
    <text evidence="1">The sequence shown here is derived from an EMBL/GenBank/DDBJ whole genome shotgun (WGS) entry which is preliminary data.</text>
</comment>
<dbReference type="AlphaFoldDB" id="A0A5J4QW37"/>
<dbReference type="EMBL" id="SNRY01002438">
    <property type="protein sequence ID" value="KAA6325080.1"/>
    <property type="molecule type" value="Genomic_DNA"/>
</dbReference>
<reference evidence="1" key="1">
    <citation type="submission" date="2019-03" db="EMBL/GenBank/DDBJ databases">
        <title>Single cell metagenomics reveals metabolic interactions within the superorganism composed of flagellate Streblomastix strix and complex community of Bacteroidetes bacteria on its surface.</title>
        <authorList>
            <person name="Treitli S.C."/>
            <person name="Kolisko M."/>
            <person name="Husnik F."/>
            <person name="Keeling P."/>
            <person name="Hampl V."/>
        </authorList>
    </citation>
    <scope>NUCLEOTIDE SEQUENCE</scope>
    <source>
        <strain evidence="1">STM</strain>
    </source>
</reference>
<gene>
    <name evidence="1" type="ORF">EZS27_025660</name>
</gene>
<protein>
    <submittedName>
        <fullName evidence="1">Uncharacterized protein</fullName>
    </submittedName>
</protein>
<evidence type="ECO:0000313" key="1">
    <source>
        <dbReference type="EMBL" id="KAA6325080.1"/>
    </source>
</evidence>
<name>A0A5J4QW37_9ZZZZ</name>
<organism evidence="1">
    <name type="scientific">termite gut metagenome</name>
    <dbReference type="NCBI Taxonomy" id="433724"/>
    <lineage>
        <taxon>unclassified sequences</taxon>
        <taxon>metagenomes</taxon>
        <taxon>organismal metagenomes</taxon>
    </lineage>
</organism>
<accession>A0A5J4QW37</accession>